<evidence type="ECO:0000256" key="3">
    <source>
        <dbReference type="ARBA" id="ARBA00022670"/>
    </source>
</evidence>
<keyword evidence="4" id="KW-0378">Hydrolase</keyword>
<dbReference type="PIRSF" id="PIRSF028757">
    <property type="entry name" value="LD-carboxypeptidase"/>
    <property type="match status" value="1"/>
</dbReference>
<keyword evidence="2" id="KW-0121">Carboxypeptidase</keyword>
<dbReference type="GO" id="GO:0004180">
    <property type="term" value="F:carboxypeptidase activity"/>
    <property type="evidence" value="ECO:0007669"/>
    <property type="project" value="UniProtKB-KW"/>
</dbReference>
<dbReference type="InterPro" id="IPR027461">
    <property type="entry name" value="Carboxypeptidase_A_C_sf"/>
</dbReference>
<dbReference type="InterPro" id="IPR040449">
    <property type="entry name" value="Peptidase_S66_N"/>
</dbReference>
<evidence type="ECO:0000256" key="1">
    <source>
        <dbReference type="ARBA" id="ARBA00010233"/>
    </source>
</evidence>
<evidence type="ECO:0000256" key="5">
    <source>
        <dbReference type="ARBA" id="ARBA00022825"/>
    </source>
</evidence>
<feature type="domain" description="LD-carboxypeptidase C-terminal" evidence="8">
    <location>
        <begin position="182"/>
        <end position="303"/>
    </location>
</feature>
<dbReference type="PANTHER" id="PTHR30237:SF2">
    <property type="entry name" value="MUREIN TETRAPEPTIDE CARBOXYPEPTIDASE"/>
    <property type="match status" value="1"/>
</dbReference>
<feature type="active site" description="Charge relay system" evidence="6">
    <location>
        <position position="214"/>
    </location>
</feature>
<dbReference type="RefSeq" id="WP_048593355.1">
    <property type="nucleotide sequence ID" value="NZ_CVLB01000001.1"/>
</dbReference>
<reference evidence="10" key="1">
    <citation type="submission" date="2015-04" db="EMBL/GenBank/DDBJ databases">
        <authorList>
            <person name="Mushtaq Mamoona"/>
        </authorList>
    </citation>
    <scope>NUCLEOTIDE SEQUENCE [LARGE SCALE GENOMIC DNA]</scope>
    <source>
        <strain evidence="10">AN4859/03</strain>
    </source>
</reference>
<organism evidence="9 10">
    <name type="scientific">Brachyspira suanatina</name>
    <dbReference type="NCBI Taxonomy" id="381802"/>
    <lineage>
        <taxon>Bacteria</taxon>
        <taxon>Pseudomonadati</taxon>
        <taxon>Spirochaetota</taxon>
        <taxon>Spirochaetia</taxon>
        <taxon>Brachyspirales</taxon>
        <taxon>Brachyspiraceae</taxon>
        <taxon>Brachyspira</taxon>
    </lineage>
</organism>
<accession>A0A0G4K477</accession>
<keyword evidence="5" id="KW-0720">Serine protease</keyword>
<feature type="active site" description="Nucleophile" evidence="6">
    <location>
        <position position="109"/>
    </location>
</feature>
<dbReference type="InterPro" id="IPR040921">
    <property type="entry name" value="Peptidase_S66C"/>
</dbReference>
<dbReference type="SUPFAM" id="SSF52317">
    <property type="entry name" value="Class I glutamine amidotransferase-like"/>
    <property type="match status" value="1"/>
</dbReference>
<dbReference type="CDD" id="cd07025">
    <property type="entry name" value="Peptidase_S66"/>
    <property type="match status" value="1"/>
</dbReference>
<dbReference type="OrthoDB" id="9807329at2"/>
<evidence type="ECO:0000256" key="2">
    <source>
        <dbReference type="ARBA" id="ARBA00022645"/>
    </source>
</evidence>
<sequence>MIKPKRLEKGNTIGIITPSSACPKDKLDEGIAYLENRGYKVKLSKHVLDNHNGYGGTDEARAEDLNNFFEDDEVDAIICSRGGYGAVRILDKLDYDIIKNNPKIFAGYSDITSFHLAFYEKTGLITFHAPMVSIDMVKGKSFDEASLNNMFDVLESREKIIYKNPDCSEFESISYGDNGKAEGILIGGNFIVMMSSFGTEYFPKLNKDYILYIEEIDEKPYKIDRVISTIFNSKEIGRSIKGIVVGDFENCDLVEGEKETGFRTAKETIIERLSNLNIPVLTNVKCGHGKTKLTMAHGTMVKIDAKNKSFETLENVLI</sequence>
<proteinExistence type="inferred from homology"/>
<dbReference type="GO" id="GO:0006508">
    <property type="term" value="P:proteolysis"/>
    <property type="evidence" value="ECO:0007669"/>
    <property type="project" value="UniProtKB-KW"/>
</dbReference>
<comment type="similarity">
    <text evidence="1">Belongs to the peptidase S66 family.</text>
</comment>
<dbReference type="InterPro" id="IPR003507">
    <property type="entry name" value="S66_fam"/>
</dbReference>
<evidence type="ECO:0000313" key="9">
    <source>
        <dbReference type="EMBL" id="CRF31478.1"/>
    </source>
</evidence>
<evidence type="ECO:0000313" key="10">
    <source>
        <dbReference type="Proteomes" id="UP000043763"/>
    </source>
</evidence>
<dbReference type="GO" id="GO:0008236">
    <property type="term" value="F:serine-type peptidase activity"/>
    <property type="evidence" value="ECO:0007669"/>
    <property type="project" value="UniProtKB-KW"/>
</dbReference>
<evidence type="ECO:0000256" key="4">
    <source>
        <dbReference type="ARBA" id="ARBA00022801"/>
    </source>
</evidence>
<dbReference type="AlphaFoldDB" id="A0A0G4K477"/>
<dbReference type="Proteomes" id="UP000043763">
    <property type="component" value="Unassembled WGS sequence"/>
</dbReference>
<dbReference type="PANTHER" id="PTHR30237">
    <property type="entry name" value="MURAMOYLTETRAPEPTIDE CARBOXYPEPTIDASE"/>
    <property type="match status" value="1"/>
</dbReference>
<feature type="active site" description="Charge relay system" evidence="6">
    <location>
        <position position="288"/>
    </location>
</feature>
<dbReference type="SUPFAM" id="SSF141986">
    <property type="entry name" value="LD-carboxypeptidase A C-terminal domain-like"/>
    <property type="match status" value="1"/>
</dbReference>
<dbReference type="Gene3D" id="3.50.30.60">
    <property type="entry name" value="LD-carboxypeptidase A C-terminal domain-like"/>
    <property type="match status" value="1"/>
</dbReference>
<keyword evidence="10" id="KW-1185">Reference proteome</keyword>
<dbReference type="Pfam" id="PF02016">
    <property type="entry name" value="Peptidase_S66"/>
    <property type="match status" value="1"/>
</dbReference>
<dbReference type="Gene3D" id="3.40.50.10740">
    <property type="entry name" value="Class I glutamine amidotransferase-like"/>
    <property type="match status" value="1"/>
</dbReference>
<name>A0A0G4K477_9SPIR</name>
<dbReference type="Pfam" id="PF17676">
    <property type="entry name" value="Peptidase_S66C"/>
    <property type="match status" value="1"/>
</dbReference>
<evidence type="ECO:0000259" key="7">
    <source>
        <dbReference type="Pfam" id="PF02016"/>
    </source>
</evidence>
<gene>
    <name evidence="9" type="ORF">BRSU_0165</name>
</gene>
<dbReference type="EMBL" id="CVLB01000001">
    <property type="protein sequence ID" value="CRF31478.1"/>
    <property type="molecule type" value="Genomic_DNA"/>
</dbReference>
<evidence type="ECO:0000256" key="6">
    <source>
        <dbReference type="PIRSR" id="PIRSR028757-1"/>
    </source>
</evidence>
<dbReference type="InterPro" id="IPR029062">
    <property type="entry name" value="Class_I_gatase-like"/>
</dbReference>
<feature type="domain" description="LD-carboxypeptidase N-terminal" evidence="7">
    <location>
        <begin position="13"/>
        <end position="129"/>
    </location>
</feature>
<evidence type="ECO:0000259" key="8">
    <source>
        <dbReference type="Pfam" id="PF17676"/>
    </source>
</evidence>
<protein>
    <submittedName>
        <fullName evidence="9">Peptidase S66</fullName>
    </submittedName>
</protein>
<dbReference type="InterPro" id="IPR027478">
    <property type="entry name" value="LdcA_N"/>
</dbReference>
<keyword evidence="3" id="KW-0645">Protease</keyword>